<protein>
    <recommendedName>
        <fullName evidence="4">Secreted protein</fullName>
    </recommendedName>
</protein>
<evidence type="ECO:0000313" key="2">
    <source>
        <dbReference type="EMBL" id="OCT88890.1"/>
    </source>
</evidence>
<accession>A0A974DDI2</accession>
<dbReference type="Proteomes" id="UP000694892">
    <property type="component" value="Chromosome 3L"/>
</dbReference>
<dbReference type="EMBL" id="CM004470">
    <property type="protein sequence ID" value="OCT88890.1"/>
    <property type="molecule type" value="Genomic_DNA"/>
</dbReference>
<keyword evidence="1" id="KW-0732">Signal</keyword>
<feature type="signal peptide" evidence="1">
    <location>
        <begin position="1"/>
        <end position="17"/>
    </location>
</feature>
<dbReference type="AlphaFoldDB" id="A0A974DDI2"/>
<evidence type="ECO:0000313" key="3">
    <source>
        <dbReference type="Proteomes" id="UP000694892"/>
    </source>
</evidence>
<evidence type="ECO:0008006" key="4">
    <source>
        <dbReference type="Google" id="ProtNLM"/>
    </source>
</evidence>
<sequence length="66" mass="7185">MFLVILSLCSLKNSAGGISLPGKRHLSPPLCFLRPLIVTVPKCMVETKHGDLCHSLCFCLACPSTW</sequence>
<proteinExistence type="predicted"/>
<reference evidence="3" key="1">
    <citation type="journal article" date="2016" name="Nature">
        <title>Genome evolution in the allotetraploid frog Xenopus laevis.</title>
        <authorList>
            <person name="Session A.M."/>
            <person name="Uno Y."/>
            <person name="Kwon T."/>
            <person name="Chapman J.A."/>
            <person name="Toyoda A."/>
            <person name="Takahashi S."/>
            <person name="Fukui A."/>
            <person name="Hikosaka A."/>
            <person name="Suzuki A."/>
            <person name="Kondo M."/>
            <person name="van Heeringen S.J."/>
            <person name="Quigley I."/>
            <person name="Heinz S."/>
            <person name="Ogino H."/>
            <person name="Ochi H."/>
            <person name="Hellsten U."/>
            <person name="Lyons J.B."/>
            <person name="Simakov O."/>
            <person name="Putnam N."/>
            <person name="Stites J."/>
            <person name="Kuroki Y."/>
            <person name="Tanaka T."/>
            <person name="Michiue T."/>
            <person name="Watanabe M."/>
            <person name="Bogdanovic O."/>
            <person name="Lister R."/>
            <person name="Georgiou G."/>
            <person name="Paranjpe S.S."/>
            <person name="van Kruijsbergen I."/>
            <person name="Shu S."/>
            <person name="Carlson J."/>
            <person name="Kinoshita T."/>
            <person name="Ohta Y."/>
            <person name="Mawaribuchi S."/>
            <person name="Jenkins J."/>
            <person name="Grimwood J."/>
            <person name="Schmutz J."/>
            <person name="Mitros T."/>
            <person name="Mozaffari S.V."/>
            <person name="Suzuki Y."/>
            <person name="Haramoto Y."/>
            <person name="Yamamoto T.S."/>
            <person name="Takagi C."/>
            <person name="Heald R."/>
            <person name="Miller K."/>
            <person name="Haudenschild C."/>
            <person name="Kitzman J."/>
            <person name="Nakayama T."/>
            <person name="Izutsu Y."/>
            <person name="Robert J."/>
            <person name="Fortriede J."/>
            <person name="Burns K."/>
            <person name="Lotay V."/>
            <person name="Karimi K."/>
            <person name="Yasuoka Y."/>
            <person name="Dichmann D.S."/>
            <person name="Flajnik M.F."/>
            <person name="Houston D.W."/>
            <person name="Shendure J."/>
            <person name="DuPasquier L."/>
            <person name="Vize P.D."/>
            <person name="Zorn A.M."/>
            <person name="Ito M."/>
            <person name="Marcotte E.M."/>
            <person name="Wallingford J.B."/>
            <person name="Ito Y."/>
            <person name="Asashima M."/>
            <person name="Ueno N."/>
            <person name="Matsuda Y."/>
            <person name="Veenstra G.J."/>
            <person name="Fujiyama A."/>
            <person name="Harland R.M."/>
            <person name="Taira M."/>
            <person name="Rokhsar D.S."/>
        </authorList>
    </citation>
    <scope>NUCLEOTIDE SEQUENCE [LARGE SCALE GENOMIC DNA]</scope>
    <source>
        <strain evidence="3">J</strain>
    </source>
</reference>
<evidence type="ECO:0000256" key="1">
    <source>
        <dbReference type="SAM" id="SignalP"/>
    </source>
</evidence>
<name>A0A974DDI2_XENLA</name>
<feature type="chain" id="PRO_5038030252" description="Secreted protein" evidence="1">
    <location>
        <begin position="18"/>
        <end position="66"/>
    </location>
</feature>
<organism evidence="2 3">
    <name type="scientific">Xenopus laevis</name>
    <name type="common">African clawed frog</name>
    <dbReference type="NCBI Taxonomy" id="8355"/>
    <lineage>
        <taxon>Eukaryota</taxon>
        <taxon>Metazoa</taxon>
        <taxon>Chordata</taxon>
        <taxon>Craniata</taxon>
        <taxon>Vertebrata</taxon>
        <taxon>Euteleostomi</taxon>
        <taxon>Amphibia</taxon>
        <taxon>Batrachia</taxon>
        <taxon>Anura</taxon>
        <taxon>Pipoidea</taxon>
        <taxon>Pipidae</taxon>
        <taxon>Xenopodinae</taxon>
        <taxon>Xenopus</taxon>
        <taxon>Xenopus</taxon>
    </lineage>
</organism>
<gene>
    <name evidence="2" type="ORF">XELAEV_18017520mg</name>
</gene>